<proteinExistence type="predicted"/>
<gene>
    <name evidence="1" type="ORF">BpHYR1_034320</name>
</gene>
<name>A0A3M7RV38_BRAPC</name>
<accession>A0A3M7RV38</accession>
<sequence>MVEIKDQTVHSNLLSINFINYSYCYGKFRQSSHFKKNYENIFSCLKVTNLKSSSSFFFKSVSLGFKILNTEEELKRLLCKNCKKILIYGKSTALNKPRRIKRFY</sequence>
<reference evidence="1 2" key="1">
    <citation type="journal article" date="2018" name="Sci. Rep.">
        <title>Genomic signatures of local adaptation to the degree of environmental predictability in rotifers.</title>
        <authorList>
            <person name="Franch-Gras L."/>
            <person name="Hahn C."/>
            <person name="Garcia-Roger E.M."/>
            <person name="Carmona M.J."/>
            <person name="Serra M."/>
            <person name="Gomez A."/>
        </authorList>
    </citation>
    <scope>NUCLEOTIDE SEQUENCE [LARGE SCALE GENOMIC DNA]</scope>
    <source>
        <strain evidence="1">HYR1</strain>
    </source>
</reference>
<organism evidence="1 2">
    <name type="scientific">Brachionus plicatilis</name>
    <name type="common">Marine rotifer</name>
    <name type="synonym">Brachionus muelleri</name>
    <dbReference type="NCBI Taxonomy" id="10195"/>
    <lineage>
        <taxon>Eukaryota</taxon>
        <taxon>Metazoa</taxon>
        <taxon>Spiralia</taxon>
        <taxon>Gnathifera</taxon>
        <taxon>Rotifera</taxon>
        <taxon>Eurotatoria</taxon>
        <taxon>Monogononta</taxon>
        <taxon>Pseudotrocha</taxon>
        <taxon>Ploima</taxon>
        <taxon>Brachionidae</taxon>
        <taxon>Brachionus</taxon>
    </lineage>
</organism>
<dbReference type="EMBL" id="REGN01002563">
    <property type="protein sequence ID" value="RNA27329.1"/>
    <property type="molecule type" value="Genomic_DNA"/>
</dbReference>
<protein>
    <submittedName>
        <fullName evidence="1">Uncharacterized protein</fullName>
    </submittedName>
</protein>
<comment type="caution">
    <text evidence="1">The sequence shown here is derived from an EMBL/GenBank/DDBJ whole genome shotgun (WGS) entry which is preliminary data.</text>
</comment>
<keyword evidence="2" id="KW-1185">Reference proteome</keyword>
<dbReference type="AlphaFoldDB" id="A0A3M7RV38"/>
<evidence type="ECO:0000313" key="2">
    <source>
        <dbReference type="Proteomes" id="UP000276133"/>
    </source>
</evidence>
<evidence type="ECO:0000313" key="1">
    <source>
        <dbReference type="EMBL" id="RNA27329.1"/>
    </source>
</evidence>
<dbReference type="Proteomes" id="UP000276133">
    <property type="component" value="Unassembled WGS sequence"/>
</dbReference>